<gene>
    <name evidence="2" type="ORF">LC20_03249</name>
</gene>
<organism evidence="2 3">
    <name type="scientific">Yersinia enterocolitica LC20</name>
    <dbReference type="NCBI Taxonomy" id="1443113"/>
    <lineage>
        <taxon>Bacteria</taxon>
        <taxon>Pseudomonadati</taxon>
        <taxon>Pseudomonadota</taxon>
        <taxon>Gammaproteobacteria</taxon>
        <taxon>Enterobacterales</taxon>
        <taxon>Yersiniaceae</taxon>
        <taxon>Yersinia</taxon>
    </lineage>
</organism>
<dbReference type="KEGG" id="yel:LC20_03249"/>
<reference evidence="2 3" key="1">
    <citation type="submission" date="2017-11" db="EMBL/GenBank/DDBJ databases">
        <title>The complete genome sequence and comparative genome analysis of Yersinia enterocolitica strain LC20.</title>
        <authorList>
            <person name="Shi G."/>
            <person name="Su M."/>
            <person name="Liang J."/>
            <person name="Gu W."/>
            <person name="Xiao Y."/>
            <person name="Zhang Z."/>
            <person name="Qiu H."/>
            <person name="Duan R."/>
            <person name="Zhang Z."/>
            <person name="Li Y."/>
            <person name="Zhang X."/>
            <person name="Ling Y."/>
            <person name="Song L."/>
            <person name="Chen M."/>
            <person name="Zhao Y."/>
            <person name="Wu J."/>
            <person name="Jing H."/>
            <person name="Xiao J."/>
            <person name="Wang X."/>
        </authorList>
    </citation>
    <scope>NUCLEOTIDE SEQUENCE [LARGE SCALE GENOMIC DNA]</scope>
    <source>
        <strain evidence="2 3">LC20</strain>
    </source>
</reference>
<evidence type="ECO:0000313" key="2">
    <source>
        <dbReference type="EMBL" id="AHM74502.2"/>
    </source>
</evidence>
<feature type="transmembrane region" description="Helical" evidence="1">
    <location>
        <begin position="130"/>
        <end position="151"/>
    </location>
</feature>
<keyword evidence="1" id="KW-1133">Transmembrane helix</keyword>
<evidence type="ECO:0000256" key="1">
    <source>
        <dbReference type="SAM" id="Phobius"/>
    </source>
</evidence>
<dbReference type="Proteomes" id="UP000230961">
    <property type="component" value="Chromosome"/>
</dbReference>
<accession>A0A7U4GG66</accession>
<proteinExistence type="predicted"/>
<keyword evidence="1" id="KW-0472">Membrane</keyword>
<protein>
    <submittedName>
        <fullName evidence="2">Uncharacterized protein</fullName>
    </submittedName>
</protein>
<dbReference type="EMBL" id="CP007448">
    <property type="protein sequence ID" value="AHM74502.2"/>
    <property type="molecule type" value="Genomic_DNA"/>
</dbReference>
<feature type="transmembrane region" description="Helical" evidence="1">
    <location>
        <begin position="7"/>
        <end position="24"/>
    </location>
</feature>
<keyword evidence="1" id="KW-0812">Transmembrane</keyword>
<sequence length="169" mass="19381">MLKIKVILHILVIISLVYVSFYMHDNIRYQGVVDILSGLQNASAMIFAIVGIWLAYLYPNAISGLVKSEKIDFIASTKDTKRIESLVFIILASALVLIGVIFFYVISAIVKNTDFYIFHHVTIKTIGFAYVLYLFLIQCYAVFMIIIRNIVFINDLHKKLNEQKLKKNL</sequence>
<feature type="transmembrane region" description="Helical" evidence="1">
    <location>
        <begin position="44"/>
        <end position="66"/>
    </location>
</feature>
<name>A0A7U4GG66_YEREN</name>
<evidence type="ECO:0000313" key="3">
    <source>
        <dbReference type="Proteomes" id="UP000230961"/>
    </source>
</evidence>
<feature type="transmembrane region" description="Helical" evidence="1">
    <location>
        <begin position="86"/>
        <end position="110"/>
    </location>
</feature>
<dbReference type="AlphaFoldDB" id="A0A7U4GG66"/>